<sequence>MEHVRLPLLASRPDVLINVVEEPLLKNSPKCKDYMYEAIQFNLFKSVQHFTIPLTIRCKPRQFGDSPKVILMFNRSETSPKCYTEWYDPATKLRKIATRVNECRKFAGLV</sequence>
<dbReference type="EMBL" id="CARXXK010001568">
    <property type="protein sequence ID" value="CAI6376733.1"/>
    <property type="molecule type" value="Genomic_DNA"/>
</dbReference>
<gene>
    <name evidence="1" type="ORF">MEUPH1_LOCUS30073</name>
</gene>
<proteinExistence type="predicted"/>
<name>A0AAV0Y7G0_9HEMI</name>
<dbReference type="AlphaFoldDB" id="A0AAV0Y7G0"/>
<evidence type="ECO:0000313" key="2">
    <source>
        <dbReference type="Proteomes" id="UP001160148"/>
    </source>
</evidence>
<comment type="caution">
    <text evidence="1">The sequence shown here is derived from an EMBL/GenBank/DDBJ whole genome shotgun (WGS) entry which is preliminary data.</text>
</comment>
<accession>A0AAV0Y7G0</accession>
<reference evidence="1 2" key="1">
    <citation type="submission" date="2023-01" db="EMBL/GenBank/DDBJ databases">
        <authorList>
            <person name="Whitehead M."/>
        </authorList>
    </citation>
    <scope>NUCLEOTIDE SEQUENCE [LARGE SCALE GENOMIC DNA]</scope>
</reference>
<keyword evidence="2" id="KW-1185">Reference proteome</keyword>
<dbReference type="Proteomes" id="UP001160148">
    <property type="component" value="Unassembled WGS sequence"/>
</dbReference>
<protein>
    <submittedName>
        <fullName evidence="1">Uncharacterized protein</fullName>
    </submittedName>
</protein>
<evidence type="ECO:0000313" key="1">
    <source>
        <dbReference type="EMBL" id="CAI6376733.1"/>
    </source>
</evidence>
<organism evidence="1 2">
    <name type="scientific">Macrosiphum euphorbiae</name>
    <name type="common">potato aphid</name>
    <dbReference type="NCBI Taxonomy" id="13131"/>
    <lineage>
        <taxon>Eukaryota</taxon>
        <taxon>Metazoa</taxon>
        <taxon>Ecdysozoa</taxon>
        <taxon>Arthropoda</taxon>
        <taxon>Hexapoda</taxon>
        <taxon>Insecta</taxon>
        <taxon>Pterygota</taxon>
        <taxon>Neoptera</taxon>
        <taxon>Paraneoptera</taxon>
        <taxon>Hemiptera</taxon>
        <taxon>Sternorrhyncha</taxon>
        <taxon>Aphidomorpha</taxon>
        <taxon>Aphidoidea</taxon>
        <taxon>Aphididae</taxon>
        <taxon>Macrosiphini</taxon>
        <taxon>Macrosiphum</taxon>
    </lineage>
</organism>